<dbReference type="CDD" id="cd01040">
    <property type="entry name" value="Mb-like"/>
    <property type="match status" value="1"/>
</dbReference>
<dbReference type="InterPro" id="IPR044399">
    <property type="entry name" value="Mb-like_M"/>
</dbReference>
<feature type="compositionally biased region" description="Basic residues" evidence="7">
    <location>
        <begin position="1"/>
        <end position="11"/>
    </location>
</feature>
<dbReference type="SUPFAM" id="SSF46458">
    <property type="entry name" value="Globin-like"/>
    <property type="match status" value="1"/>
</dbReference>
<proteinExistence type="inferred from homology"/>
<dbReference type="WBParaSite" id="MBELARI_LOCUS5967">
    <property type="protein sequence ID" value="MBELARI_LOCUS5967"/>
    <property type="gene ID" value="MBELARI_LOCUS5967"/>
</dbReference>
<evidence type="ECO:0000313" key="9">
    <source>
        <dbReference type="Proteomes" id="UP000887575"/>
    </source>
</evidence>
<evidence type="ECO:0000256" key="7">
    <source>
        <dbReference type="SAM" id="MobiDB-lite"/>
    </source>
</evidence>
<evidence type="ECO:0000256" key="6">
    <source>
        <dbReference type="RuleBase" id="RU000356"/>
    </source>
</evidence>
<dbReference type="GO" id="GO:0005344">
    <property type="term" value="F:oxygen carrier activity"/>
    <property type="evidence" value="ECO:0007669"/>
    <property type="project" value="UniProtKB-KW"/>
</dbReference>
<protein>
    <recommendedName>
        <fullName evidence="8">Globin domain-containing protein</fullName>
    </recommendedName>
</protein>
<reference evidence="10" key="1">
    <citation type="submission" date="2024-02" db="UniProtKB">
        <authorList>
            <consortium name="WormBaseParasite"/>
        </authorList>
    </citation>
    <scope>IDENTIFICATION</scope>
</reference>
<dbReference type="PROSITE" id="PS01033">
    <property type="entry name" value="GLOBIN"/>
    <property type="match status" value="1"/>
</dbReference>
<dbReference type="InterPro" id="IPR000971">
    <property type="entry name" value="Globin"/>
</dbReference>
<evidence type="ECO:0000259" key="8">
    <source>
        <dbReference type="PROSITE" id="PS01033"/>
    </source>
</evidence>
<dbReference type="AlphaFoldDB" id="A0AAF3FG00"/>
<organism evidence="9 10">
    <name type="scientific">Mesorhabditis belari</name>
    <dbReference type="NCBI Taxonomy" id="2138241"/>
    <lineage>
        <taxon>Eukaryota</taxon>
        <taxon>Metazoa</taxon>
        <taxon>Ecdysozoa</taxon>
        <taxon>Nematoda</taxon>
        <taxon>Chromadorea</taxon>
        <taxon>Rhabditida</taxon>
        <taxon>Rhabditina</taxon>
        <taxon>Rhabditomorpha</taxon>
        <taxon>Rhabditoidea</taxon>
        <taxon>Rhabditidae</taxon>
        <taxon>Mesorhabditinae</taxon>
        <taxon>Mesorhabditis</taxon>
    </lineage>
</organism>
<evidence type="ECO:0000256" key="3">
    <source>
        <dbReference type="ARBA" id="ARBA00022621"/>
    </source>
</evidence>
<sequence>MGNSHGHRSRAFSRQSTSSEQSNTTIPYRSQSVRVTACRLPSSNSSTDSEPNNNQPINGKSNSVSSADHDVLQVAQRCVAPIKQRKEAVQQSWSVLLSLSGDITQIGLGIYQKIFEAAPDLRAVFSVPEHVHDLQSYPDFHRSGKLFVSVIDLCVRSIHSLDSDMGPILVMYGRRHFHRQEQGFRIQYLPLFENCMIEYIVENLPDEEKTNEAVIGWNNLIKYICGKLAEGFQLERMRNAHIRRKSVL</sequence>
<accession>A0AAF3FG00</accession>
<dbReference type="Proteomes" id="UP000887575">
    <property type="component" value="Unassembled WGS sequence"/>
</dbReference>
<name>A0AAF3FG00_9BILA</name>
<dbReference type="InterPro" id="IPR050532">
    <property type="entry name" value="Globin-like_OT"/>
</dbReference>
<dbReference type="Pfam" id="PF00042">
    <property type="entry name" value="Globin"/>
    <property type="match status" value="1"/>
</dbReference>
<evidence type="ECO:0000256" key="4">
    <source>
        <dbReference type="ARBA" id="ARBA00022723"/>
    </source>
</evidence>
<keyword evidence="4" id="KW-0479">Metal-binding</keyword>
<evidence type="ECO:0000256" key="2">
    <source>
        <dbReference type="ARBA" id="ARBA00022617"/>
    </source>
</evidence>
<feature type="compositionally biased region" description="Polar residues" evidence="7">
    <location>
        <begin position="41"/>
        <end position="65"/>
    </location>
</feature>
<keyword evidence="3 6" id="KW-0561">Oxygen transport</keyword>
<evidence type="ECO:0000256" key="5">
    <source>
        <dbReference type="ARBA" id="ARBA00023004"/>
    </source>
</evidence>
<dbReference type="GO" id="GO:0019825">
    <property type="term" value="F:oxygen binding"/>
    <property type="evidence" value="ECO:0007669"/>
    <property type="project" value="InterPro"/>
</dbReference>
<evidence type="ECO:0000313" key="10">
    <source>
        <dbReference type="WBParaSite" id="MBELARI_LOCUS5967"/>
    </source>
</evidence>
<dbReference type="PANTHER" id="PTHR46458">
    <property type="entry name" value="BLR2807 PROTEIN"/>
    <property type="match status" value="1"/>
</dbReference>
<dbReference type="Gene3D" id="1.10.490.10">
    <property type="entry name" value="Globins"/>
    <property type="match status" value="1"/>
</dbReference>
<dbReference type="PANTHER" id="PTHR46458:SF1">
    <property type="entry name" value="GEO09476P1"/>
    <property type="match status" value="1"/>
</dbReference>
<dbReference type="GO" id="GO:0046872">
    <property type="term" value="F:metal ion binding"/>
    <property type="evidence" value="ECO:0007669"/>
    <property type="project" value="UniProtKB-KW"/>
</dbReference>
<keyword evidence="1 6" id="KW-0813">Transport</keyword>
<evidence type="ECO:0000256" key="1">
    <source>
        <dbReference type="ARBA" id="ARBA00022448"/>
    </source>
</evidence>
<feature type="compositionally biased region" description="Polar residues" evidence="7">
    <location>
        <begin position="12"/>
        <end position="34"/>
    </location>
</feature>
<dbReference type="InterPro" id="IPR012292">
    <property type="entry name" value="Globin/Proto"/>
</dbReference>
<dbReference type="GO" id="GO:0020037">
    <property type="term" value="F:heme binding"/>
    <property type="evidence" value="ECO:0007669"/>
    <property type="project" value="InterPro"/>
</dbReference>
<keyword evidence="9" id="KW-1185">Reference proteome</keyword>
<keyword evidence="2 6" id="KW-0349">Heme</keyword>
<keyword evidence="5" id="KW-0408">Iron</keyword>
<dbReference type="InterPro" id="IPR009050">
    <property type="entry name" value="Globin-like_sf"/>
</dbReference>
<feature type="domain" description="Globin" evidence="8">
    <location>
        <begin position="79"/>
        <end position="233"/>
    </location>
</feature>
<feature type="region of interest" description="Disordered" evidence="7">
    <location>
        <begin position="1"/>
        <end position="65"/>
    </location>
</feature>
<comment type="similarity">
    <text evidence="6">Belongs to the globin family.</text>
</comment>